<organism evidence="1">
    <name type="scientific">Anopheles braziliensis</name>
    <dbReference type="NCBI Taxonomy" id="58242"/>
    <lineage>
        <taxon>Eukaryota</taxon>
        <taxon>Metazoa</taxon>
        <taxon>Ecdysozoa</taxon>
        <taxon>Arthropoda</taxon>
        <taxon>Hexapoda</taxon>
        <taxon>Insecta</taxon>
        <taxon>Pterygota</taxon>
        <taxon>Neoptera</taxon>
        <taxon>Endopterygota</taxon>
        <taxon>Diptera</taxon>
        <taxon>Nematocera</taxon>
        <taxon>Culicoidea</taxon>
        <taxon>Culicidae</taxon>
        <taxon>Anophelinae</taxon>
        <taxon>Anopheles</taxon>
    </lineage>
</organism>
<accession>A0A2M3ZWY3</accession>
<protein>
    <submittedName>
        <fullName evidence="1">Putative secreted peptide</fullName>
    </submittedName>
</protein>
<proteinExistence type="predicted"/>
<sequence length="74" mass="8045">MREIYMIKLYAFGVIQFVASASALQARSVGTITIPMDSFTTMATVYKRLDGLLTLVIGMAASQPSRPPFATIIT</sequence>
<evidence type="ECO:0000313" key="1">
    <source>
        <dbReference type="EMBL" id="MBW33076.1"/>
    </source>
</evidence>
<dbReference type="EMBL" id="GGFM01012325">
    <property type="protein sequence ID" value="MBW33076.1"/>
    <property type="molecule type" value="Transcribed_RNA"/>
</dbReference>
<reference evidence="1" key="1">
    <citation type="submission" date="2018-01" db="EMBL/GenBank/DDBJ databases">
        <title>An insight into the sialome of Amazonian anophelines.</title>
        <authorList>
            <person name="Ribeiro J.M."/>
            <person name="Scarpassa V."/>
            <person name="Calvo E."/>
        </authorList>
    </citation>
    <scope>NUCLEOTIDE SEQUENCE</scope>
    <source>
        <tissue evidence="1">Salivary glands</tissue>
    </source>
</reference>
<name>A0A2M3ZWY3_9DIPT</name>
<dbReference type="AlphaFoldDB" id="A0A2M3ZWY3"/>